<evidence type="ECO:0000256" key="2">
    <source>
        <dbReference type="ARBA" id="ARBA00001946"/>
    </source>
</evidence>
<dbReference type="SUPFAM" id="SSF53613">
    <property type="entry name" value="Ribokinase-like"/>
    <property type="match status" value="1"/>
</dbReference>
<reference evidence="12" key="1">
    <citation type="submission" date="2020-11" db="EMBL/GenBank/DDBJ databases">
        <title>Gallibacterium anatis 1637, full genome, WGS.</title>
        <authorList>
            <person name="Laishevtcev A.I."/>
            <person name="Yakimova E.A."/>
            <person name="Petkovich D."/>
            <person name="Stepanova T.V."/>
            <person name="Kalendr R.S."/>
            <person name="Rubalsky E.O."/>
            <person name="Zulkarneev E.R."/>
            <person name="Aleshkin A.V."/>
        </authorList>
    </citation>
    <scope>NUCLEOTIDE SEQUENCE</scope>
    <source>
        <strain evidence="12">1637</strain>
    </source>
</reference>
<gene>
    <name evidence="11 12" type="primary">thiM</name>
    <name evidence="12" type="ORF">INT80_09555</name>
</gene>
<dbReference type="CDD" id="cd01170">
    <property type="entry name" value="THZ_kinase"/>
    <property type="match status" value="1"/>
</dbReference>
<organism evidence="12">
    <name type="scientific">Gallibacterium anatis</name>
    <dbReference type="NCBI Taxonomy" id="750"/>
    <lineage>
        <taxon>Bacteria</taxon>
        <taxon>Pseudomonadati</taxon>
        <taxon>Pseudomonadota</taxon>
        <taxon>Gammaproteobacteria</taxon>
        <taxon>Pasteurellales</taxon>
        <taxon>Pasteurellaceae</taxon>
        <taxon>Gallibacterium</taxon>
    </lineage>
</organism>
<evidence type="ECO:0000256" key="7">
    <source>
        <dbReference type="ARBA" id="ARBA00022777"/>
    </source>
</evidence>
<dbReference type="GO" id="GO:0009228">
    <property type="term" value="P:thiamine biosynthetic process"/>
    <property type="evidence" value="ECO:0007669"/>
    <property type="project" value="UniProtKB-KW"/>
</dbReference>
<dbReference type="NCBIfam" id="NF006830">
    <property type="entry name" value="PRK09355.1"/>
    <property type="match status" value="1"/>
</dbReference>
<feature type="binding site" evidence="11">
    <location>
        <position position="190"/>
    </location>
    <ligand>
        <name>substrate</name>
    </ligand>
</feature>
<feature type="binding site" evidence="11">
    <location>
        <position position="163"/>
    </location>
    <ligand>
        <name>ATP</name>
        <dbReference type="ChEBI" id="CHEBI:30616"/>
    </ligand>
</feature>
<evidence type="ECO:0000256" key="6">
    <source>
        <dbReference type="ARBA" id="ARBA00022741"/>
    </source>
</evidence>
<accession>A0A930UXX1</accession>
<evidence type="ECO:0000256" key="4">
    <source>
        <dbReference type="ARBA" id="ARBA00022679"/>
    </source>
</evidence>
<dbReference type="PRINTS" id="PR01099">
    <property type="entry name" value="HYETHTZKNASE"/>
</dbReference>
<name>A0A930UXX1_9PAST</name>
<feature type="binding site" evidence="11">
    <location>
        <position position="117"/>
    </location>
    <ligand>
        <name>ATP</name>
        <dbReference type="ChEBI" id="CHEBI:30616"/>
    </ligand>
</feature>
<evidence type="ECO:0000256" key="11">
    <source>
        <dbReference type="HAMAP-Rule" id="MF_00228"/>
    </source>
</evidence>
<dbReference type="GO" id="GO:0005524">
    <property type="term" value="F:ATP binding"/>
    <property type="evidence" value="ECO:0007669"/>
    <property type="project" value="UniProtKB-UniRule"/>
</dbReference>
<keyword evidence="4 11" id="KW-0808">Transferase</keyword>
<proteinExistence type="inferred from homology"/>
<comment type="pathway">
    <text evidence="3 11">Cofactor biosynthesis; thiamine diphosphate biosynthesis; 4-methyl-5-(2-phosphoethyl)-thiazole from 5-(2-hydroxyethyl)-4-methylthiazole: step 1/1.</text>
</comment>
<dbReference type="GO" id="GO:0009229">
    <property type="term" value="P:thiamine diphosphate biosynthetic process"/>
    <property type="evidence" value="ECO:0007669"/>
    <property type="project" value="UniProtKB-UniRule"/>
</dbReference>
<keyword evidence="6 11" id="KW-0547">Nucleotide-binding</keyword>
<dbReference type="Gene3D" id="3.40.1190.20">
    <property type="match status" value="1"/>
</dbReference>
<evidence type="ECO:0000256" key="9">
    <source>
        <dbReference type="ARBA" id="ARBA00022842"/>
    </source>
</evidence>
<dbReference type="AlphaFoldDB" id="A0A930UXX1"/>
<sequence length="265" mass="27596">MNFNLLEKIRQTNPLIHNITNIVVANYVANGLLALGASPIMADAEEEMADLAQFSAALVINIGTLDPFKVKAMLAAAKAANKAGIPVVLDPVGVGATQYRKDVVAELLSKVKFTAIRGNVREIAQLAGVNWAAKGVDAGQGEGDVKQIAKLAAQRHQCVVAVSGAVDYISDGVQVAAIDNGTPMFPKITGSGCLLGAVLGALAVDPNQPFNAVVQASTAYAVAGQLAAKDLGSTKYGQFYTALLDQLGELSDQQVAQFAQVHIEK</sequence>
<dbReference type="HAMAP" id="MF_00228">
    <property type="entry name" value="Thz_kinase"/>
    <property type="match status" value="1"/>
</dbReference>
<dbReference type="GO" id="GO:0000287">
    <property type="term" value="F:magnesium ion binding"/>
    <property type="evidence" value="ECO:0007669"/>
    <property type="project" value="UniProtKB-UniRule"/>
</dbReference>
<keyword evidence="9 11" id="KW-0460">Magnesium</keyword>
<evidence type="ECO:0000256" key="10">
    <source>
        <dbReference type="ARBA" id="ARBA00022977"/>
    </source>
</evidence>
<comment type="similarity">
    <text evidence="11">Belongs to the Thz kinase family.</text>
</comment>
<comment type="function">
    <text evidence="11">Catalyzes the phosphorylation of the hydroxyl group of 4-methyl-5-beta-hydroxyethylthiazole (THZ).</text>
</comment>
<evidence type="ECO:0000313" key="12">
    <source>
        <dbReference type="EMBL" id="MBF4102753.1"/>
    </source>
</evidence>
<dbReference type="EC" id="2.7.1.50" evidence="11"/>
<dbReference type="GO" id="GO:0004417">
    <property type="term" value="F:hydroxyethylthiazole kinase activity"/>
    <property type="evidence" value="ECO:0007669"/>
    <property type="project" value="UniProtKB-UniRule"/>
</dbReference>
<comment type="caution">
    <text evidence="12">The sequence shown here is derived from an EMBL/GenBank/DDBJ whole genome shotgun (WGS) entry which is preliminary data.</text>
</comment>
<dbReference type="NCBIfam" id="TIGR00694">
    <property type="entry name" value="thiM"/>
    <property type="match status" value="1"/>
</dbReference>
<dbReference type="InterPro" id="IPR029056">
    <property type="entry name" value="Ribokinase-like"/>
</dbReference>
<dbReference type="Pfam" id="PF02110">
    <property type="entry name" value="HK"/>
    <property type="match status" value="1"/>
</dbReference>
<comment type="cofactor">
    <cofactor evidence="2 11">
        <name>Mg(2+)</name>
        <dbReference type="ChEBI" id="CHEBI:18420"/>
    </cofactor>
</comment>
<keyword evidence="7 11" id="KW-0418">Kinase</keyword>
<evidence type="ECO:0000256" key="1">
    <source>
        <dbReference type="ARBA" id="ARBA00001771"/>
    </source>
</evidence>
<dbReference type="PIRSF" id="PIRSF000513">
    <property type="entry name" value="Thz_kinase"/>
    <property type="match status" value="1"/>
</dbReference>
<evidence type="ECO:0000256" key="3">
    <source>
        <dbReference type="ARBA" id="ARBA00004868"/>
    </source>
</evidence>
<evidence type="ECO:0000256" key="8">
    <source>
        <dbReference type="ARBA" id="ARBA00022840"/>
    </source>
</evidence>
<keyword evidence="5 11" id="KW-0479">Metal-binding</keyword>
<evidence type="ECO:0000256" key="5">
    <source>
        <dbReference type="ARBA" id="ARBA00022723"/>
    </source>
</evidence>
<feature type="binding site" evidence="11">
    <location>
        <position position="41"/>
    </location>
    <ligand>
        <name>substrate</name>
    </ligand>
</feature>
<dbReference type="InterPro" id="IPR000417">
    <property type="entry name" value="Hyethyz_kinase"/>
</dbReference>
<protein>
    <recommendedName>
        <fullName evidence="11">Hydroxyethylthiazole kinase</fullName>
        <ecNumber evidence="11">2.7.1.50</ecNumber>
    </recommendedName>
    <alternativeName>
        <fullName evidence="11">4-methyl-5-beta-hydroxyethylthiazole kinase</fullName>
        <shortName evidence="11">TH kinase</shortName>
        <shortName evidence="11">Thz kinase</shortName>
    </alternativeName>
</protein>
<keyword evidence="8 11" id="KW-0067">ATP-binding</keyword>
<dbReference type="EMBL" id="JADION010000027">
    <property type="protein sequence ID" value="MBF4102753.1"/>
    <property type="molecule type" value="Genomic_DNA"/>
</dbReference>
<comment type="catalytic activity">
    <reaction evidence="1 11">
        <text>5-(2-hydroxyethyl)-4-methylthiazole + ATP = 4-methyl-5-(2-phosphooxyethyl)-thiazole + ADP + H(+)</text>
        <dbReference type="Rhea" id="RHEA:24212"/>
        <dbReference type="ChEBI" id="CHEBI:15378"/>
        <dbReference type="ChEBI" id="CHEBI:17957"/>
        <dbReference type="ChEBI" id="CHEBI:30616"/>
        <dbReference type="ChEBI" id="CHEBI:58296"/>
        <dbReference type="ChEBI" id="CHEBI:456216"/>
        <dbReference type="EC" id="2.7.1.50"/>
    </reaction>
</comment>
<keyword evidence="10 11" id="KW-0784">Thiamine biosynthesis</keyword>